<evidence type="ECO:0000313" key="1">
    <source>
        <dbReference type="EMBL" id="GBM26226.1"/>
    </source>
</evidence>
<evidence type="ECO:0008006" key="3">
    <source>
        <dbReference type="Google" id="ProtNLM"/>
    </source>
</evidence>
<proteinExistence type="predicted"/>
<comment type="caution">
    <text evidence="1">The sequence shown here is derived from an EMBL/GenBank/DDBJ whole genome shotgun (WGS) entry which is preliminary data.</text>
</comment>
<evidence type="ECO:0000313" key="2">
    <source>
        <dbReference type="Proteomes" id="UP000499080"/>
    </source>
</evidence>
<sequence length="234" mass="26769">MVITEYEFRDTLYESEETDGVINREIDSEAYIDQQRVLEIKLNYLEELKMEDCFSVIFEKEEKGQEREVHQDEALVNISKVSAVVLQTLVVIVRGVGVKLIVRSIIDSVSQRSYILKTIAEEMGYQPKKKEHLQHSLFGGSKTSACQHEVFTIYLSNLSEKYNCHFDTLGQPIICDTISSLNLKVYLIESSNQDIQLTDDLVGPIEILIGADVMGKLITENRKQLKFGTDRNRN</sequence>
<reference evidence="1 2" key="1">
    <citation type="journal article" date="2019" name="Sci. Rep.">
        <title>Orb-weaving spider Araneus ventricosus genome elucidates the spidroin gene catalogue.</title>
        <authorList>
            <person name="Kono N."/>
            <person name="Nakamura H."/>
            <person name="Ohtoshi R."/>
            <person name="Moran D.A.P."/>
            <person name="Shinohara A."/>
            <person name="Yoshida Y."/>
            <person name="Fujiwara M."/>
            <person name="Mori M."/>
            <person name="Tomita M."/>
            <person name="Arakawa K."/>
        </authorList>
    </citation>
    <scope>NUCLEOTIDE SEQUENCE [LARGE SCALE GENOMIC DNA]</scope>
</reference>
<dbReference type="Proteomes" id="UP000499080">
    <property type="component" value="Unassembled WGS sequence"/>
</dbReference>
<dbReference type="AlphaFoldDB" id="A0A4Y2ED66"/>
<gene>
    <name evidence="1" type="ORF">AVEN_22784_2</name>
</gene>
<name>A0A4Y2ED66_ARAVE</name>
<protein>
    <recommendedName>
        <fullName evidence="3">Peptidase aspartic putative domain-containing protein</fullName>
    </recommendedName>
</protein>
<accession>A0A4Y2ED66</accession>
<organism evidence="1 2">
    <name type="scientific">Araneus ventricosus</name>
    <name type="common">Orbweaver spider</name>
    <name type="synonym">Epeira ventricosa</name>
    <dbReference type="NCBI Taxonomy" id="182803"/>
    <lineage>
        <taxon>Eukaryota</taxon>
        <taxon>Metazoa</taxon>
        <taxon>Ecdysozoa</taxon>
        <taxon>Arthropoda</taxon>
        <taxon>Chelicerata</taxon>
        <taxon>Arachnida</taxon>
        <taxon>Araneae</taxon>
        <taxon>Araneomorphae</taxon>
        <taxon>Entelegynae</taxon>
        <taxon>Araneoidea</taxon>
        <taxon>Araneidae</taxon>
        <taxon>Araneus</taxon>
    </lineage>
</organism>
<keyword evidence="2" id="KW-1185">Reference proteome</keyword>
<dbReference type="EMBL" id="BGPR01000556">
    <property type="protein sequence ID" value="GBM26226.1"/>
    <property type="molecule type" value="Genomic_DNA"/>
</dbReference>